<dbReference type="RefSeq" id="WP_283368803.1">
    <property type="nucleotide sequence ID" value="NZ_JASHID010000002.1"/>
</dbReference>
<dbReference type="Proteomes" id="UP001236569">
    <property type="component" value="Unassembled WGS sequence"/>
</dbReference>
<keyword evidence="2" id="KW-1185">Reference proteome</keyword>
<dbReference type="EMBL" id="JASHID010000002">
    <property type="protein sequence ID" value="MDI9863509.1"/>
    <property type="molecule type" value="Genomic_DNA"/>
</dbReference>
<proteinExistence type="predicted"/>
<gene>
    <name evidence="1" type="ORF">QM480_04190</name>
</gene>
<protein>
    <submittedName>
        <fullName evidence="1">Uncharacterized protein</fullName>
    </submittedName>
</protein>
<accession>A0ABT6YIU7</accession>
<evidence type="ECO:0000313" key="1">
    <source>
        <dbReference type="EMBL" id="MDI9863509.1"/>
    </source>
</evidence>
<evidence type="ECO:0000313" key="2">
    <source>
        <dbReference type="Proteomes" id="UP001236569"/>
    </source>
</evidence>
<organism evidence="1 2">
    <name type="scientific">Flectobacillus longus</name>
    <dbReference type="NCBI Taxonomy" id="2984207"/>
    <lineage>
        <taxon>Bacteria</taxon>
        <taxon>Pseudomonadati</taxon>
        <taxon>Bacteroidota</taxon>
        <taxon>Cytophagia</taxon>
        <taxon>Cytophagales</taxon>
        <taxon>Flectobacillaceae</taxon>
        <taxon>Flectobacillus</taxon>
    </lineage>
</organism>
<name>A0ABT6YIU7_9BACT</name>
<sequence>MINNIELNIDLYEYQVLRIVCYRQFQLISAHFRVQKSASIDPALIMATLYSTTFSVSPELIKLKKNGYKKIKLHYYEAQALFNILGLDGSNASQHIRDKLDQEITNWKPTYRKNCQEWYKDSGLEQAWGKYEDVSEEMAEAIEGFYNKNYLNNG</sequence>
<comment type="caution">
    <text evidence="1">The sequence shown here is derived from an EMBL/GenBank/DDBJ whole genome shotgun (WGS) entry which is preliminary data.</text>
</comment>
<reference evidence="1 2" key="1">
    <citation type="submission" date="2023-05" db="EMBL/GenBank/DDBJ databases">
        <title>Novel species of genus Flectobacillus isolated from stream in China.</title>
        <authorList>
            <person name="Lu H."/>
        </authorList>
    </citation>
    <scope>NUCLEOTIDE SEQUENCE [LARGE SCALE GENOMIC DNA]</scope>
    <source>
        <strain evidence="1 2">DC10W</strain>
    </source>
</reference>